<dbReference type="EMBL" id="FQYV01000002">
    <property type="protein sequence ID" value="SHI39730.1"/>
    <property type="molecule type" value="Genomic_DNA"/>
</dbReference>
<sequence length="128" mass="14215">MKFIFSIISIVAVVGVSYSQNTKSVVDAHKTEKFVKTTSLKTGTVKQDGDEPSNKPVDAYVVSNQNTMVVVLKQENPKTELTDDEIIVSEEANEAILPIDITTTPNNQVIFEKSKTRRLTNQELESEV</sequence>
<keyword evidence="2" id="KW-1185">Reference proteome</keyword>
<dbReference type="Proteomes" id="UP000184172">
    <property type="component" value="Unassembled WGS sequence"/>
</dbReference>
<evidence type="ECO:0000313" key="2">
    <source>
        <dbReference type="Proteomes" id="UP000184172"/>
    </source>
</evidence>
<dbReference type="STRING" id="797419.SAMN05216556_10420"/>
<accession>A0A1M6ATD9</accession>
<name>A0A1M6ATD9_9FLAO</name>
<reference evidence="2" key="1">
    <citation type="submission" date="2016-11" db="EMBL/GenBank/DDBJ databases">
        <authorList>
            <person name="Varghese N."/>
            <person name="Submissions S."/>
        </authorList>
    </citation>
    <scope>NUCLEOTIDE SEQUENCE [LARGE SCALE GENOMIC DNA]</scope>
    <source>
        <strain evidence="2">DSM 26349</strain>
    </source>
</reference>
<dbReference type="AlphaFoldDB" id="A0A1M6ATD9"/>
<dbReference type="RefSeq" id="WP_073214124.1">
    <property type="nucleotide sequence ID" value="NZ_FNNS01000004.1"/>
</dbReference>
<protein>
    <submittedName>
        <fullName evidence="1">Uncharacterized protein</fullName>
    </submittedName>
</protein>
<gene>
    <name evidence="1" type="ORF">SAMN04487908_10220</name>
</gene>
<proteinExistence type="predicted"/>
<organism evidence="1 2">
    <name type="scientific">Aequorivita viscosa</name>
    <dbReference type="NCBI Taxonomy" id="797419"/>
    <lineage>
        <taxon>Bacteria</taxon>
        <taxon>Pseudomonadati</taxon>
        <taxon>Bacteroidota</taxon>
        <taxon>Flavobacteriia</taxon>
        <taxon>Flavobacteriales</taxon>
        <taxon>Flavobacteriaceae</taxon>
        <taxon>Aequorivita</taxon>
    </lineage>
</organism>
<evidence type="ECO:0000313" key="1">
    <source>
        <dbReference type="EMBL" id="SHI39730.1"/>
    </source>
</evidence>